<evidence type="ECO:0000256" key="3">
    <source>
        <dbReference type="ARBA" id="ARBA00022692"/>
    </source>
</evidence>
<dbReference type="EMBL" id="JAAQHG020000006">
    <property type="protein sequence ID" value="KAL1588817.1"/>
    <property type="molecule type" value="Genomic_DNA"/>
</dbReference>
<dbReference type="Gene3D" id="1.20.1730.10">
    <property type="entry name" value="Sodium/glucose cotransporter"/>
    <property type="match status" value="1"/>
</dbReference>
<evidence type="ECO:0000256" key="7">
    <source>
        <dbReference type="SAM" id="Phobius"/>
    </source>
</evidence>
<dbReference type="InterPro" id="IPR038377">
    <property type="entry name" value="Na/Glc_symporter_sf"/>
</dbReference>
<feature type="transmembrane region" description="Helical" evidence="7">
    <location>
        <begin position="207"/>
        <end position="228"/>
    </location>
</feature>
<evidence type="ECO:0000313" key="8">
    <source>
        <dbReference type="EMBL" id="KAL1588817.1"/>
    </source>
</evidence>
<name>A0AB34KYF6_9PEZI</name>
<dbReference type="Proteomes" id="UP000803884">
    <property type="component" value="Unassembled WGS sequence"/>
</dbReference>
<feature type="transmembrane region" description="Helical" evidence="7">
    <location>
        <begin position="240"/>
        <end position="265"/>
    </location>
</feature>
<feature type="transmembrane region" description="Helical" evidence="7">
    <location>
        <begin position="60"/>
        <end position="79"/>
    </location>
</feature>
<dbReference type="InterPro" id="IPR031155">
    <property type="entry name" value="DUR"/>
</dbReference>
<dbReference type="GO" id="GO:0005886">
    <property type="term" value="C:plasma membrane"/>
    <property type="evidence" value="ECO:0007669"/>
    <property type="project" value="TreeGrafter"/>
</dbReference>
<feature type="compositionally biased region" description="Polar residues" evidence="6">
    <location>
        <begin position="167"/>
        <end position="185"/>
    </location>
</feature>
<sequence length="293" mass="32612">MIAVSSILSLDIYRTYSNPTASDRKTLQVSHLGVVFHGAFMAGFALMLNYAGATNNWTTYFRPIIACPAIFPLMFTILWSGQTKAAAILSPVLGLLSGLLTWFVLSWHWGGAINIHTTQHRFDWRIFLQLDLIEEKVSSQTTLPSTSGSENEVASPMEGRNDKNEKNSVGISGESKTPSNSVGNSASKLDDVVHPMSPETLHHIRKWLKIASVFFVVNVVVTLILWPLPLYRDWIFTRSFFFGWVTTAIIWHFGAMAAVIVYPCYDGWNAIATSIQGVASEIKGPTWKRVSKN</sequence>
<comment type="caution">
    <text evidence="8">The sequence shown here is derived from an EMBL/GenBank/DDBJ whole genome shotgun (WGS) entry which is preliminary data.</text>
</comment>
<evidence type="ECO:0000256" key="4">
    <source>
        <dbReference type="ARBA" id="ARBA00022989"/>
    </source>
</evidence>
<evidence type="ECO:0000256" key="2">
    <source>
        <dbReference type="ARBA" id="ARBA00006434"/>
    </source>
</evidence>
<dbReference type="PANTHER" id="PTHR46154">
    <property type="match status" value="1"/>
</dbReference>
<feature type="transmembrane region" description="Helical" evidence="7">
    <location>
        <begin position="29"/>
        <end position="48"/>
    </location>
</feature>
<dbReference type="GeneID" id="96004164"/>
<dbReference type="PROSITE" id="PS50283">
    <property type="entry name" value="NA_SOLUT_SYMP_3"/>
    <property type="match status" value="1"/>
</dbReference>
<keyword evidence="3 7" id="KW-0812">Transmembrane</keyword>
<evidence type="ECO:0000313" key="9">
    <source>
        <dbReference type="Proteomes" id="UP000803884"/>
    </source>
</evidence>
<feature type="compositionally biased region" description="Polar residues" evidence="6">
    <location>
        <begin position="141"/>
        <end position="152"/>
    </location>
</feature>
<dbReference type="PANTHER" id="PTHR46154:SF3">
    <property type="entry name" value="DUR32P"/>
    <property type="match status" value="1"/>
</dbReference>
<feature type="transmembrane region" description="Helical" evidence="7">
    <location>
        <begin position="85"/>
        <end position="105"/>
    </location>
</feature>
<evidence type="ECO:0000256" key="5">
    <source>
        <dbReference type="ARBA" id="ARBA00023136"/>
    </source>
</evidence>
<dbReference type="InterPro" id="IPR001734">
    <property type="entry name" value="Na/solute_symporter"/>
</dbReference>
<organism evidence="8 9">
    <name type="scientific">Cladosporium halotolerans</name>
    <dbReference type="NCBI Taxonomy" id="1052096"/>
    <lineage>
        <taxon>Eukaryota</taxon>
        <taxon>Fungi</taxon>
        <taxon>Dikarya</taxon>
        <taxon>Ascomycota</taxon>
        <taxon>Pezizomycotina</taxon>
        <taxon>Dothideomycetes</taxon>
        <taxon>Dothideomycetidae</taxon>
        <taxon>Cladosporiales</taxon>
        <taxon>Cladosporiaceae</taxon>
        <taxon>Cladosporium</taxon>
    </lineage>
</organism>
<feature type="region of interest" description="Disordered" evidence="6">
    <location>
        <begin position="141"/>
        <end position="185"/>
    </location>
</feature>
<comment type="subcellular location">
    <subcellularLocation>
        <location evidence="1">Membrane</location>
        <topology evidence="1">Multi-pass membrane protein</topology>
    </subcellularLocation>
</comment>
<keyword evidence="9" id="KW-1185">Reference proteome</keyword>
<protein>
    <submittedName>
        <fullName evidence="8">Uncharacterized protein</fullName>
    </submittedName>
</protein>
<reference evidence="8 9" key="1">
    <citation type="journal article" date="2020" name="Microbiol. Resour. Announc.">
        <title>Draft Genome Sequence of a Cladosporium Species Isolated from the Mesophotic Ascidian Didemnum maculosum.</title>
        <authorList>
            <person name="Gioti A."/>
            <person name="Siaperas R."/>
            <person name="Nikolaivits E."/>
            <person name="Le Goff G."/>
            <person name="Ouazzani J."/>
            <person name="Kotoulas G."/>
            <person name="Topakas E."/>
        </authorList>
    </citation>
    <scope>NUCLEOTIDE SEQUENCE [LARGE SCALE GENOMIC DNA]</scope>
    <source>
        <strain evidence="8 9">TM138-S3</strain>
    </source>
</reference>
<gene>
    <name evidence="8" type="ORF">WHR41_02720</name>
</gene>
<dbReference type="GO" id="GO:0015204">
    <property type="term" value="F:urea transmembrane transporter activity"/>
    <property type="evidence" value="ECO:0007669"/>
    <property type="project" value="InterPro"/>
</dbReference>
<keyword evidence="4 7" id="KW-1133">Transmembrane helix</keyword>
<comment type="similarity">
    <text evidence="2">Belongs to the sodium:solute symporter (SSF) (TC 2.A.21) family.</text>
</comment>
<evidence type="ECO:0000256" key="1">
    <source>
        <dbReference type="ARBA" id="ARBA00004141"/>
    </source>
</evidence>
<dbReference type="RefSeq" id="XP_069231922.1">
    <property type="nucleotide sequence ID" value="XM_069371326.1"/>
</dbReference>
<proteinExistence type="inferred from homology"/>
<accession>A0AB34KYF6</accession>
<keyword evidence="5 7" id="KW-0472">Membrane</keyword>
<evidence type="ECO:0000256" key="6">
    <source>
        <dbReference type="SAM" id="MobiDB-lite"/>
    </source>
</evidence>
<dbReference type="AlphaFoldDB" id="A0AB34KYF6"/>